<dbReference type="AlphaFoldDB" id="A0A2M9HF80"/>
<reference evidence="2 3" key="1">
    <citation type="submission" date="2017-10" db="EMBL/GenBank/DDBJ databases">
        <title>Draft genome sequences of strains TRE 1, TRE 9, TRE H and TRI 7, isolated from tamarins, belonging to four potential novel Bifidobacterium species.</title>
        <authorList>
            <person name="Mattarelli P."/>
            <person name="Modesto M."/>
            <person name="Puglisi E."/>
            <person name="Morelli L."/>
            <person name="Spezio C."/>
            <person name="Bonetti A."/>
            <person name="Sandri C."/>
        </authorList>
    </citation>
    <scope>NUCLEOTIDE SEQUENCE [LARGE SCALE GENOMIC DNA]</scope>
    <source>
        <strain evidence="3">TRI7</strain>
    </source>
</reference>
<proteinExistence type="predicted"/>
<organism evidence="2 3">
    <name type="scientific">Bifidobacterium simiarum</name>
    <dbReference type="NCBI Taxonomy" id="2045441"/>
    <lineage>
        <taxon>Bacteria</taxon>
        <taxon>Bacillati</taxon>
        <taxon>Actinomycetota</taxon>
        <taxon>Actinomycetes</taxon>
        <taxon>Bifidobacteriales</taxon>
        <taxon>Bifidobacteriaceae</taxon>
        <taxon>Bifidobacterium</taxon>
    </lineage>
</organism>
<keyword evidence="3" id="KW-1185">Reference proteome</keyword>
<comment type="caution">
    <text evidence="2">The sequence shown here is derived from an EMBL/GenBank/DDBJ whole genome shotgun (WGS) entry which is preliminary data.</text>
</comment>
<feature type="compositionally biased region" description="Basic and acidic residues" evidence="1">
    <location>
        <begin position="36"/>
        <end position="48"/>
    </location>
</feature>
<evidence type="ECO:0000256" key="1">
    <source>
        <dbReference type="SAM" id="MobiDB-lite"/>
    </source>
</evidence>
<dbReference type="EMBL" id="PEBK01000004">
    <property type="protein sequence ID" value="PJM75468.1"/>
    <property type="molecule type" value="Genomic_DNA"/>
</dbReference>
<gene>
    <name evidence="2" type="ORF">CSQ87_05575</name>
</gene>
<evidence type="ECO:0000313" key="2">
    <source>
        <dbReference type="EMBL" id="PJM75468.1"/>
    </source>
</evidence>
<name>A0A2M9HF80_9BIFI</name>
<protein>
    <submittedName>
        <fullName evidence="2">Uncharacterized protein</fullName>
    </submittedName>
</protein>
<feature type="compositionally biased region" description="Low complexity" evidence="1">
    <location>
        <begin position="49"/>
        <end position="69"/>
    </location>
</feature>
<feature type="region of interest" description="Disordered" evidence="1">
    <location>
        <begin position="23"/>
        <end position="76"/>
    </location>
</feature>
<sequence>MVALALCGGIVFGVVSAVRGLTGGSQAQSSQSQSADRSKTKSGSETDTKNSASSDSASDTASADDSASAKPKKTAGIPDCTASDVDLSLTAQTAVIGVGGTVTFKAAIDHRGDQDCLIDSSTSGLVLTISSGDKQIWQSDSCPADSNLLLMHGSDKYIQSITWNANSSGSKCVADADLPKVSAGTYTATLALRDAPKAKSDQLSVTVQ</sequence>
<dbReference type="Proteomes" id="UP000231451">
    <property type="component" value="Unassembled WGS sequence"/>
</dbReference>
<accession>A0A2M9HF80</accession>
<evidence type="ECO:0000313" key="3">
    <source>
        <dbReference type="Proteomes" id="UP000231451"/>
    </source>
</evidence>
<feature type="compositionally biased region" description="Low complexity" evidence="1">
    <location>
        <begin position="25"/>
        <end position="35"/>
    </location>
</feature>